<dbReference type="InterPro" id="IPR043917">
    <property type="entry name" value="DUF5753"/>
</dbReference>
<dbReference type="Pfam" id="PF13560">
    <property type="entry name" value="HTH_31"/>
    <property type="match status" value="1"/>
</dbReference>
<dbReference type="CDD" id="cd00093">
    <property type="entry name" value="HTH_XRE"/>
    <property type="match status" value="1"/>
</dbReference>
<accession>A0A1V3C965</accession>
<name>A0A1V3C965_9ACTN</name>
<comment type="caution">
    <text evidence="2">The sequence shown here is derived from an EMBL/GenBank/DDBJ whole genome shotgun (WGS) entry which is preliminary data.</text>
</comment>
<dbReference type="STRING" id="501010.NOSIN_19455"/>
<dbReference type="InterPro" id="IPR001387">
    <property type="entry name" value="Cro/C1-type_HTH"/>
</dbReference>
<organism evidence="2 3">
    <name type="scientific">Nocardiopsis sinuspersici</name>
    <dbReference type="NCBI Taxonomy" id="501010"/>
    <lineage>
        <taxon>Bacteria</taxon>
        <taxon>Bacillati</taxon>
        <taxon>Actinomycetota</taxon>
        <taxon>Actinomycetes</taxon>
        <taxon>Streptosporangiales</taxon>
        <taxon>Nocardiopsidaceae</taxon>
        <taxon>Nocardiopsis</taxon>
    </lineage>
</organism>
<dbReference type="AlphaFoldDB" id="A0A1V3C965"/>
<dbReference type="Proteomes" id="UP000189004">
    <property type="component" value="Unassembled WGS sequence"/>
</dbReference>
<dbReference type="EMBL" id="MCOK01000001">
    <property type="protein sequence ID" value="OOC57314.1"/>
    <property type="molecule type" value="Genomic_DNA"/>
</dbReference>
<gene>
    <name evidence="2" type="ORF">NOSIN_19455</name>
</gene>
<feature type="domain" description="DUF5753" evidence="1">
    <location>
        <begin position="80"/>
        <end position="264"/>
    </location>
</feature>
<evidence type="ECO:0000259" key="1">
    <source>
        <dbReference type="Pfam" id="PF19054"/>
    </source>
</evidence>
<evidence type="ECO:0000313" key="3">
    <source>
        <dbReference type="Proteomes" id="UP000189004"/>
    </source>
</evidence>
<reference evidence="3" key="1">
    <citation type="submission" date="2016-08" db="EMBL/GenBank/DDBJ databases">
        <authorList>
            <person name="Tokovenko B."/>
            <person name="Kalinowski J."/>
        </authorList>
    </citation>
    <scope>NUCLEOTIDE SEQUENCE [LARGE SCALE GENOMIC DNA]</scope>
    <source>
        <strain evidence="3">UTMC102</strain>
    </source>
</reference>
<proteinExistence type="predicted"/>
<evidence type="ECO:0000313" key="2">
    <source>
        <dbReference type="EMBL" id="OOC57314.1"/>
    </source>
</evidence>
<protein>
    <submittedName>
        <fullName evidence="2">Transcriptional regulator</fullName>
    </submittedName>
</protein>
<keyword evidence="3" id="KW-1185">Reference proteome</keyword>
<sequence length="272" mass="30839">MKRARIRAGIKSGTAARHADISPGTLTKYEKAENPWPVPIVYVLSEFYGLSQEDRDKLVDLARQKELGWWHRHRDIPEWFESYVGLESEAHTVLNYEDGTIPGLLQTADYARAVLSADVDADSDEQIEAHVTVRLQRQKRLTEDSPLQFNAVVNESALYRTVGGAKIMREQLSILLERAELPNVDLRVLPFESGAHPASEGSFVLMQFPDLLADVSFGDVVLVEYRAGALYLEKDPDIDLFSRIFQQIQGQALNPEESVKRIQRVRSERYEG</sequence>
<dbReference type="Pfam" id="PF19054">
    <property type="entry name" value="DUF5753"/>
    <property type="match status" value="1"/>
</dbReference>
<dbReference type="OrthoDB" id="5177725at2"/>